<organism evidence="2 3">
    <name type="scientific">Podospora aff. communis PSN243</name>
    <dbReference type="NCBI Taxonomy" id="3040156"/>
    <lineage>
        <taxon>Eukaryota</taxon>
        <taxon>Fungi</taxon>
        <taxon>Dikarya</taxon>
        <taxon>Ascomycota</taxon>
        <taxon>Pezizomycotina</taxon>
        <taxon>Sordariomycetes</taxon>
        <taxon>Sordariomycetidae</taxon>
        <taxon>Sordariales</taxon>
        <taxon>Podosporaceae</taxon>
        <taxon>Podospora</taxon>
    </lineage>
</organism>
<keyword evidence="1" id="KW-0472">Membrane</keyword>
<protein>
    <recommendedName>
        <fullName evidence="4">PSI domain-containing protein</fullName>
    </recommendedName>
</protein>
<keyword evidence="3" id="KW-1185">Reference proteome</keyword>
<sequence length="155" mass="18237">MNTTDNPDDPFFRCWARNQCGWCLDEKGCSWCPFTQSCVPNPYTLQFLAPAWDEQICPDSKNERWEIRTRSLGCWASTVTILSVMGTVLTTLAAVLLVWLGVLGVRWVRRYHAKQEAGWWKVWKRMPGRDRIRWRILQWESRESDAWDQEPLLGT</sequence>
<keyword evidence="1" id="KW-0812">Transmembrane</keyword>
<proteinExistence type="predicted"/>
<feature type="transmembrane region" description="Helical" evidence="1">
    <location>
        <begin position="81"/>
        <end position="105"/>
    </location>
</feature>
<accession>A0AAV9GMP1</accession>
<evidence type="ECO:0000313" key="2">
    <source>
        <dbReference type="EMBL" id="KAK4449250.1"/>
    </source>
</evidence>
<comment type="caution">
    <text evidence="2">The sequence shown here is derived from an EMBL/GenBank/DDBJ whole genome shotgun (WGS) entry which is preliminary data.</text>
</comment>
<gene>
    <name evidence="2" type="ORF">QBC34DRAFT_94541</name>
</gene>
<evidence type="ECO:0000313" key="3">
    <source>
        <dbReference type="Proteomes" id="UP001321760"/>
    </source>
</evidence>
<dbReference type="AlphaFoldDB" id="A0AAV9GMP1"/>
<reference evidence="2" key="1">
    <citation type="journal article" date="2023" name="Mol. Phylogenet. Evol.">
        <title>Genome-scale phylogeny and comparative genomics of the fungal order Sordariales.</title>
        <authorList>
            <person name="Hensen N."/>
            <person name="Bonometti L."/>
            <person name="Westerberg I."/>
            <person name="Brannstrom I.O."/>
            <person name="Guillou S."/>
            <person name="Cros-Aarteil S."/>
            <person name="Calhoun S."/>
            <person name="Haridas S."/>
            <person name="Kuo A."/>
            <person name="Mondo S."/>
            <person name="Pangilinan J."/>
            <person name="Riley R."/>
            <person name="LaButti K."/>
            <person name="Andreopoulos B."/>
            <person name="Lipzen A."/>
            <person name="Chen C."/>
            <person name="Yan M."/>
            <person name="Daum C."/>
            <person name="Ng V."/>
            <person name="Clum A."/>
            <person name="Steindorff A."/>
            <person name="Ohm R.A."/>
            <person name="Martin F."/>
            <person name="Silar P."/>
            <person name="Natvig D.O."/>
            <person name="Lalanne C."/>
            <person name="Gautier V."/>
            <person name="Ament-Velasquez S.L."/>
            <person name="Kruys A."/>
            <person name="Hutchinson M.I."/>
            <person name="Powell A.J."/>
            <person name="Barry K."/>
            <person name="Miller A.N."/>
            <person name="Grigoriev I.V."/>
            <person name="Debuchy R."/>
            <person name="Gladieux P."/>
            <person name="Hiltunen Thoren M."/>
            <person name="Johannesson H."/>
        </authorList>
    </citation>
    <scope>NUCLEOTIDE SEQUENCE</scope>
    <source>
        <strain evidence="2">PSN243</strain>
    </source>
</reference>
<keyword evidence="1" id="KW-1133">Transmembrane helix</keyword>
<evidence type="ECO:0000256" key="1">
    <source>
        <dbReference type="SAM" id="Phobius"/>
    </source>
</evidence>
<dbReference type="EMBL" id="MU865938">
    <property type="protein sequence ID" value="KAK4449250.1"/>
    <property type="molecule type" value="Genomic_DNA"/>
</dbReference>
<reference evidence="2" key="2">
    <citation type="submission" date="2023-05" db="EMBL/GenBank/DDBJ databases">
        <authorList>
            <consortium name="Lawrence Berkeley National Laboratory"/>
            <person name="Steindorff A."/>
            <person name="Hensen N."/>
            <person name="Bonometti L."/>
            <person name="Westerberg I."/>
            <person name="Brannstrom I.O."/>
            <person name="Guillou S."/>
            <person name="Cros-Aarteil S."/>
            <person name="Calhoun S."/>
            <person name="Haridas S."/>
            <person name="Kuo A."/>
            <person name="Mondo S."/>
            <person name="Pangilinan J."/>
            <person name="Riley R."/>
            <person name="Labutti K."/>
            <person name="Andreopoulos B."/>
            <person name="Lipzen A."/>
            <person name="Chen C."/>
            <person name="Yanf M."/>
            <person name="Daum C."/>
            <person name="Ng V."/>
            <person name="Clum A."/>
            <person name="Ohm R."/>
            <person name="Martin F."/>
            <person name="Silar P."/>
            <person name="Natvig D."/>
            <person name="Lalanne C."/>
            <person name="Gautier V."/>
            <person name="Ament-Velasquez S.L."/>
            <person name="Kruys A."/>
            <person name="Hutchinson M.I."/>
            <person name="Powell A.J."/>
            <person name="Barry K."/>
            <person name="Miller A.N."/>
            <person name="Grigoriev I.V."/>
            <person name="Debuchy R."/>
            <person name="Gladieux P."/>
            <person name="Thoren M.H."/>
            <person name="Johannesson H."/>
        </authorList>
    </citation>
    <scope>NUCLEOTIDE SEQUENCE</scope>
    <source>
        <strain evidence="2">PSN243</strain>
    </source>
</reference>
<name>A0AAV9GMP1_9PEZI</name>
<dbReference type="Proteomes" id="UP001321760">
    <property type="component" value="Unassembled WGS sequence"/>
</dbReference>
<evidence type="ECO:0008006" key="4">
    <source>
        <dbReference type="Google" id="ProtNLM"/>
    </source>
</evidence>